<evidence type="ECO:0000313" key="3">
    <source>
        <dbReference type="Proteomes" id="UP001178461"/>
    </source>
</evidence>
<sequence>MLNMLPTQRCTQIEKLFCKARSKDKEHTWFLASSGLPPIALSTEPLCSRSAGGDLQPAVCRGERWEREAGSGRPGLFRQKPAGGAPDWAAAQDQQPGTTAAAAAAAADPPPPRLPGARSPVPEAASACALARLPDRPFSCAPRRRSPR</sequence>
<dbReference type="Proteomes" id="UP001178461">
    <property type="component" value="Chromosome 14"/>
</dbReference>
<organism evidence="2 3">
    <name type="scientific">Podarcis lilfordi</name>
    <name type="common">Lilford's wall lizard</name>
    <dbReference type="NCBI Taxonomy" id="74358"/>
    <lineage>
        <taxon>Eukaryota</taxon>
        <taxon>Metazoa</taxon>
        <taxon>Chordata</taxon>
        <taxon>Craniata</taxon>
        <taxon>Vertebrata</taxon>
        <taxon>Euteleostomi</taxon>
        <taxon>Lepidosauria</taxon>
        <taxon>Squamata</taxon>
        <taxon>Bifurcata</taxon>
        <taxon>Unidentata</taxon>
        <taxon>Episquamata</taxon>
        <taxon>Laterata</taxon>
        <taxon>Lacertibaenia</taxon>
        <taxon>Lacertidae</taxon>
        <taxon>Podarcis</taxon>
    </lineage>
</organism>
<reference evidence="2" key="1">
    <citation type="submission" date="2022-12" db="EMBL/GenBank/DDBJ databases">
        <authorList>
            <person name="Alioto T."/>
            <person name="Alioto T."/>
            <person name="Gomez Garrido J."/>
        </authorList>
    </citation>
    <scope>NUCLEOTIDE SEQUENCE</scope>
</reference>
<accession>A0AA35LC21</accession>
<dbReference type="AlphaFoldDB" id="A0AA35LC21"/>
<gene>
    <name evidence="2" type="ORF">PODLI_1B012471</name>
</gene>
<name>A0AA35LC21_9SAUR</name>
<evidence type="ECO:0000256" key="1">
    <source>
        <dbReference type="SAM" id="MobiDB-lite"/>
    </source>
</evidence>
<evidence type="ECO:0000313" key="2">
    <source>
        <dbReference type="EMBL" id="CAI5793156.1"/>
    </source>
</evidence>
<proteinExistence type="predicted"/>
<protein>
    <submittedName>
        <fullName evidence="2">Uncharacterized protein</fullName>
    </submittedName>
</protein>
<feature type="compositionally biased region" description="Low complexity" evidence="1">
    <location>
        <begin position="81"/>
        <end position="107"/>
    </location>
</feature>
<keyword evidence="3" id="KW-1185">Reference proteome</keyword>
<dbReference type="EMBL" id="OX395139">
    <property type="protein sequence ID" value="CAI5793156.1"/>
    <property type="molecule type" value="Genomic_DNA"/>
</dbReference>
<feature type="region of interest" description="Disordered" evidence="1">
    <location>
        <begin position="63"/>
        <end position="125"/>
    </location>
</feature>